<keyword evidence="1" id="KW-1133">Transmembrane helix</keyword>
<comment type="caution">
    <text evidence="2">The sequence shown here is derived from an EMBL/GenBank/DDBJ whole genome shotgun (WGS) entry which is preliminary data.</text>
</comment>
<keyword evidence="1" id="KW-0812">Transmembrane</keyword>
<feature type="transmembrane region" description="Helical" evidence="1">
    <location>
        <begin position="12"/>
        <end position="33"/>
    </location>
</feature>
<feature type="transmembrane region" description="Helical" evidence="1">
    <location>
        <begin position="49"/>
        <end position="68"/>
    </location>
</feature>
<reference evidence="2 3" key="1">
    <citation type="journal article" date="2017" name="Elife">
        <title>Extensive horizontal gene transfer in cheese-associated bacteria.</title>
        <authorList>
            <person name="Bonham K.S."/>
            <person name="Wolfe B.E."/>
            <person name="Dutton R.J."/>
        </authorList>
    </citation>
    <scope>NUCLEOTIDE SEQUENCE [LARGE SCALE GENOMIC DNA]</scope>
    <source>
        <strain evidence="2 3">738_8</strain>
    </source>
</reference>
<gene>
    <name evidence="2" type="ORF">CIK59_18355</name>
</gene>
<proteinExistence type="predicted"/>
<accession>A0A2A3ZKN8</accession>
<sequence>MLAGITAKSNRLTNRVLVFFVLLVTSQIVYYFWTAFIGQGYEFSASMPYWITWFLLAMIWWLLLLPLVELFPKPMLVISIAVGAIGGIIPILDYEFTVARTLTFFPFFVIGKLYGKPAHRN</sequence>
<dbReference type="AlphaFoldDB" id="A0A2A3ZKN8"/>
<evidence type="ECO:0000256" key="1">
    <source>
        <dbReference type="SAM" id="Phobius"/>
    </source>
</evidence>
<dbReference type="Proteomes" id="UP000217881">
    <property type="component" value="Unassembled WGS sequence"/>
</dbReference>
<evidence type="ECO:0000313" key="3">
    <source>
        <dbReference type="Proteomes" id="UP000217881"/>
    </source>
</evidence>
<organism evidence="2 3">
    <name type="scientific">Brevibacterium aurantiacum</name>
    <dbReference type="NCBI Taxonomy" id="273384"/>
    <lineage>
        <taxon>Bacteria</taxon>
        <taxon>Bacillati</taxon>
        <taxon>Actinomycetota</taxon>
        <taxon>Actinomycetes</taxon>
        <taxon>Micrococcales</taxon>
        <taxon>Brevibacteriaceae</taxon>
        <taxon>Brevibacterium</taxon>
    </lineage>
</organism>
<name>A0A2A3ZKN8_BREAU</name>
<feature type="transmembrane region" description="Helical" evidence="1">
    <location>
        <begin position="98"/>
        <end position="115"/>
    </location>
</feature>
<evidence type="ECO:0000313" key="2">
    <source>
        <dbReference type="EMBL" id="PCC52107.1"/>
    </source>
</evidence>
<dbReference type="EMBL" id="NRHA01000032">
    <property type="protein sequence ID" value="PCC52107.1"/>
    <property type="molecule type" value="Genomic_DNA"/>
</dbReference>
<keyword evidence="1" id="KW-0472">Membrane</keyword>
<protein>
    <submittedName>
        <fullName evidence="2">Uncharacterized protein</fullName>
    </submittedName>
</protein>
<feature type="transmembrane region" description="Helical" evidence="1">
    <location>
        <begin position="75"/>
        <end position="92"/>
    </location>
</feature>